<sequence length="85" mass="9936">MNEIPIESKQIGFVEYDRERSCMIAHFTTGEVRIYSVSWEEYSVLGSSANKYDCFVRMTSSRSQRQPAEQPAGAERKQMPIRQRR</sequence>
<protein>
    <recommendedName>
        <fullName evidence="4">KTSC domain-containing protein</fullName>
    </recommendedName>
</protein>
<evidence type="ECO:0000313" key="3">
    <source>
        <dbReference type="Proteomes" id="UP000639396"/>
    </source>
</evidence>
<accession>A0A927H0V6</accession>
<evidence type="ECO:0008006" key="4">
    <source>
        <dbReference type="Google" id="ProtNLM"/>
    </source>
</evidence>
<proteinExistence type="predicted"/>
<dbReference type="EMBL" id="JACXJA010000020">
    <property type="protein sequence ID" value="MBD2863537.1"/>
    <property type="molecule type" value="Genomic_DNA"/>
</dbReference>
<dbReference type="AlphaFoldDB" id="A0A927H0V6"/>
<evidence type="ECO:0000313" key="2">
    <source>
        <dbReference type="EMBL" id="MBD2863537.1"/>
    </source>
</evidence>
<evidence type="ECO:0000256" key="1">
    <source>
        <dbReference type="SAM" id="MobiDB-lite"/>
    </source>
</evidence>
<dbReference type="Proteomes" id="UP000639396">
    <property type="component" value="Unassembled WGS sequence"/>
</dbReference>
<comment type="caution">
    <text evidence="2">The sequence shown here is derived from an EMBL/GenBank/DDBJ whole genome shotgun (WGS) entry which is preliminary data.</text>
</comment>
<feature type="region of interest" description="Disordered" evidence="1">
    <location>
        <begin position="60"/>
        <end position="85"/>
    </location>
</feature>
<gene>
    <name evidence="2" type="ORF">IDH45_16200</name>
</gene>
<name>A0A927H0V6_9BACL</name>
<dbReference type="RefSeq" id="WP_190929164.1">
    <property type="nucleotide sequence ID" value="NZ_JACXJA010000020.1"/>
</dbReference>
<organism evidence="2 3">
    <name type="scientific">Paenibacillus oceani</name>
    <dbReference type="NCBI Taxonomy" id="2772510"/>
    <lineage>
        <taxon>Bacteria</taxon>
        <taxon>Bacillati</taxon>
        <taxon>Bacillota</taxon>
        <taxon>Bacilli</taxon>
        <taxon>Bacillales</taxon>
        <taxon>Paenibacillaceae</taxon>
        <taxon>Paenibacillus</taxon>
    </lineage>
</organism>
<reference evidence="2" key="1">
    <citation type="submission" date="2020-09" db="EMBL/GenBank/DDBJ databases">
        <title>A novel bacterium of genus Paenibacillus, isolated from South China Sea.</title>
        <authorList>
            <person name="Huang H."/>
            <person name="Mo K."/>
            <person name="Hu Y."/>
        </authorList>
    </citation>
    <scope>NUCLEOTIDE SEQUENCE</scope>
    <source>
        <strain evidence="2">IB182363</strain>
    </source>
</reference>
<keyword evidence="3" id="KW-1185">Reference proteome</keyword>